<organism evidence="5 6">
    <name type="scientific">Aspergillus thermomutatus</name>
    <name type="common">Neosartorya pseudofischeri</name>
    <dbReference type="NCBI Taxonomy" id="41047"/>
    <lineage>
        <taxon>Eukaryota</taxon>
        <taxon>Fungi</taxon>
        <taxon>Dikarya</taxon>
        <taxon>Ascomycota</taxon>
        <taxon>Pezizomycotina</taxon>
        <taxon>Eurotiomycetes</taxon>
        <taxon>Eurotiomycetidae</taxon>
        <taxon>Eurotiales</taxon>
        <taxon>Aspergillaceae</taxon>
        <taxon>Aspergillus</taxon>
        <taxon>Aspergillus subgen. Fumigati</taxon>
    </lineage>
</organism>
<keyword evidence="6" id="KW-1185">Reference proteome</keyword>
<dbReference type="VEuPathDB" id="FungiDB:CDV56_101837"/>
<dbReference type="Pfam" id="PF13424">
    <property type="entry name" value="TPR_12"/>
    <property type="match status" value="2"/>
</dbReference>
<gene>
    <name evidence="5" type="ORF">CDV56_101837</name>
</gene>
<dbReference type="PROSITE" id="PS50293">
    <property type="entry name" value="TPR_REGION"/>
    <property type="match status" value="1"/>
</dbReference>
<dbReference type="InterPro" id="IPR011990">
    <property type="entry name" value="TPR-like_helical_dom_sf"/>
</dbReference>
<dbReference type="InterPro" id="IPR054471">
    <property type="entry name" value="GPIID_WHD"/>
</dbReference>
<dbReference type="GO" id="GO:0009116">
    <property type="term" value="P:nucleoside metabolic process"/>
    <property type="evidence" value="ECO:0007669"/>
    <property type="project" value="InterPro"/>
</dbReference>
<keyword evidence="2" id="KW-0802">TPR repeat</keyword>
<evidence type="ECO:0000313" key="6">
    <source>
        <dbReference type="Proteomes" id="UP000215305"/>
    </source>
</evidence>
<evidence type="ECO:0000256" key="2">
    <source>
        <dbReference type="PROSITE-ProRule" id="PRU00339"/>
    </source>
</evidence>
<dbReference type="Gene3D" id="3.40.50.1580">
    <property type="entry name" value="Nucleoside phosphorylase domain"/>
    <property type="match status" value="1"/>
</dbReference>
<evidence type="ECO:0000259" key="3">
    <source>
        <dbReference type="Pfam" id="PF22939"/>
    </source>
</evidence>
<dbReference type="OrthoDB" id="1577640at2759"/>
<dbReference type="Proteomes" id="UP000215305">
    <property type="component" value="Unassembled WGS sequence"/>
</dbReference>
<evidence type="ECO:0000313" key="5">
    <source>
        <dbReference type="EMBL" id="RHZ45156.1"/>
    </source>
</evidence>
<dbReference type="PROSITE" id="PS50005">
    <property type="entry name" value="TPR"/>
    <property type="match status" value="2"/>
</dbReference>
<dbReference type="Gene3D" id="3.40.50.300">
    <property type="entry name" value="P-loop containing nucleotide triphosphate hydrolases"/>
    <property type="match status" value="1"/>
</dbReference>
<dbReference type="SUPFAM" id="SSF48452">
    <property type="entry name" value="TPR-like"/>
    <property type="match status" value="2"/>
</dbReference>
<evidence type="ECO:0000259" key="4">
    <source>
        <dbReference type="Pfam" id="PF24883"/>
    </source>
</evidence>
<feature type="repeat" description="TPR" evidence="2">
    <location>
        <begin position="1155"/>
        <end position="1188"/>
    </location>
</feature>
<dbReference type="PANTHER" id="PTHR10039">
    <property type="entry name" value="AMELOGENIN"/>
    <property type="match status" value="1"/>
</dbReference>
<dbReference type="SUPFAM" id="SSF53167">
    <property type="entry name" value="Purine and uridine phosphorylases"/>
    <property type="match status" value="1"/>
</dbReference>
<sequence length="1217" mass="140225">MQRSPYPNDEYTIGWISASHDEFVVGMAVLDEEHGRPQSTPADDTNAKDWFCPPPRKILAAVDLLKAYHTRPKNPMNNMLHIIEQLGKEYAYPGENRDLLYRADYDHTSNTENCDACDDSALIARRPRNIPSRPSVHYGVIASGNMVIKNGVERDRINRRYGNSIFCFEMEAAGLLNNFPCIVVRGISDYSDSHKNDIWRQFAVATASAYAKDLLSHIEAVDVRALPTVQDVQLLNVVSKNIAKIEKAIVENTDLLINVKEETRKRGLQDQQAKCERWLRPLNMRQVQQVQSQKRTRGTCDWIWSNMTFANWYTLSHPSHLDRILLVIGRPGCGKSILAAYIVEYMSKINVNSFLFAFSGGHTGQRNLSDLLRSLTWQLLGIAPAEEAISVLQQSMLKGQPTTAELWTIFDAIAALLSKPVFCVVDGVDECKDTASEFVEKLLDFLAGRSNFRFILLGRHRAFHTLNCARHTIEMDRTLTEQDIETVIKAEIGLSDVLNIGTLRDEVFRTLRQHADGNFLWLKFMLKHLNKSAGEADALQRLRNLPHDLQTTYEQLLWGLVRRLEPSELDLAHKVLAFIIVAQRPLSLDEFQHLLAADALATSPQKDHRLDNYLIPRLERRLLDICGDLVSVADGYVRLVHFSVMEFLMRPEQEWRRAGKSRKIIMFRVPLQQSHGRLASACVEYFEASYYSSLTSDWNTFSQITRRYHLLAYLSRYMLAHFCRSDIDPGSIIPRLVRFLNSDRCITWLEHLCVDTVEDDHLNSLDIKYLGLEEFESWLDEHMQSAGIPLILRTRLTEEHERRRQHYGQNDSRTERIRLILELIQAAPLFSDAHEVTSSKCRVPSGSLDIAPMMRVLRKDAPLPPHFGLDLLLKLQSYVRQFERLIDPLEILFRAIVQKASALPFLVLAPVAMFYLRVERFEDCLEILHTALDKAKRREGHLQYIIRLFIAALYSKLGHFDLDEAYYFEALAGLERIQGPEHQYTLFAMFMIGERFYRLGRYTDALSFFTRVYSCHEKRLPKRQLIFYPELSFYIARIHAHLEEYEIALKFFSKALTGLKKPLAYNECLKEDILHRMGSVYARLGQYENALNSFSRALEGMERLVGHEHRRALYIRYEIGVLHMDRQDYRRGLESLSEVLPYLEEVFGEEGGITISTLQLIGIAYLRDQQYEKALDSLSRALKRLQTAFGPGHPATSSMFDLVIRAYNEAHCHDETE</sequence>
<feature type="domain" description="GPI inositol-deacylase winged helix" evidence="3">
    <location>
        <begin position="571"/>
        <end position="651"/>
    </location>
</feature>
<evidence type="ECO:0000256" key="1">
    <source>
        <dbReference type="ARBA" id="ARBA00022737"/>
    </source>
</evidence>
<name>A0A397G713_ASPTH</name>
<dbReference type="InterPro" id="IPR056884">
    <property type="entry name" value="NPHP3-like_N"/>
</dbReference>
<keyword evidence="1" id="KW-0677">Repeat</keyword>
<dbReference type="RefSeq" id="XP_026610618.1">
    <property type="nucleotide sequence ID" value="XM_026755456.1"/>
</dbReference>
<dbReference type="STRING" id="41047.A0A397G713"/>
<feature type="domain" description="Nephrocystin 3-like N-terminal" evidence="4">
    <location>
        <begin position="298"/>
        <end position="459"/>
    </location>
</feature>
<dbReference type="GeneID" id="38123811"/>
<dbReference type="InterPro" id="IPR027417">
    <property type="entry name" value="P-loop_NTPase"/>
</dbReference>
<comment type="caution">
    <text evidence="5">The sequence shown here is derived from an EMBL/GenBank/DDBJ whole genome shotgun (WGS) entry which is preliminary data.</text>
</comment>
<protein>
    <submittedName>
        <fullName evidence="5">Uncharacterized protein</fullName>
    </submittedName>
</protein>
<dbReference type="Pfam" id="PF22939">
    <property type="entry name" value="WHD_GPIID"/>
    <property type="match status" value="1"/>
</dbReference>
<proteinExistence type="predicted"/>
<dbReference type="SMART" id="SM00028">
    <property type="entry name" value="TPR"/>
    <property type="match status" value="5"/>
</dbReference>
<reference evidence="5" key="1">
    <citation type="submission" date="2018-08" db="EMBL/GenBank/DDBJ databases">
        <title>Draft genome sequence of azole-resistant Aspergillus thermomutatus (Neosartorya pseudofischeri) strain HMR AF 39, isolated from a human nasal aspirate.</title>
        <authorList>
            <person name="Parent-Michaud M."/>
            <person name="Dufresne P.J."/>
            <person name="Fournier E."/>
            <person name="Martineau C."/>
            <person name="Moreira S."/>
            <person name="Perkins V."/>
            <person name="De Repentigny L."/>
            <person name="Dufresne S.F."/>
        </authorList>
    </citation>
    <scope>NUCLEOTIDE SEQUENCE [LARGE SCALE GENOMIC DNA]</scope>
    <source>
        <strain evidence="5">HMR AF 39</strain>
    </source>
</reference>
<dbReference type="InterPro" id="IPR019734">
    <property type="entry name" value="TPR_rpt"/>
</dbReference>
<dbReference type="Gene3D" id="1.25.40.10">
    <property type="entry name" value="Tetratricopeptide repeat domain"/>
    <property type="match status" value="2"/>
</dbReference>
<dbReference type="SUPFAM" id="SSF52540">
    <property type="entry name" value="P-loop containing nucleoside triphosphate hydrolases"/>
    <property type="match status" value="1"/>
</dbReference>
<dbReference type="GO" id="GO:0003824">
    <property type="term" value="F:catalytic activity"/>
    <property type="evidence" value="ECO:0007669"/>
    <property type="project" value="InterPro"/>
</dbReference>
<dbReference type="AlphaFoldDB" id="A0A397G713"/>
<dbReference type="InterPro" id="IPR035994">
    <property type="entry name" value="Nucleoside_phosphorylase_sf"/>
</dbReference>
<dbReference type="EMBL" id="NKHU02000298">
    <property type="protein sequence ID" value="RHZ45156.1"/>
    <property type="molecule type" value="Genomic_DNA"/>
</dbReference>
<accession>A0A397G713</accession>
<dbReference type="PANTHER" id="PTHR10039:SF14">
    <property type="entry name" value="NACHT DOMAIN-CONTAINING PROTEIN"/>
    <property type="match status" value="1"/>
</dbReference>
<feature type="repeat" description="TPR" evidence="2">
    <location>
        <begin position="1071"/>
        <end position="1104"/>
    </location>
</feature>
<dbReference type="Pfam" id="PF13374">
    <property type="entry name" value="TPR_10"/>
    <property type="match status" value="1"/>
</dbReference>
<dbReference type="Pfam" id="PF24883">
    <property type="entry name" value="NPHP3_N"/>
    <property type="match status" value="1"/>
</dbReference>